<comment type="subcellular location">
    <subcellularLocation>
        <location evidence="1">Secreted</location>
    </subcellularLocation>
</comment>
<sequence length="279" mass="31971">MNETLLLCTRQVSVNSKFPDQNFKDETFQAGTDGAYNYRSFMFFDIMNLPFNINVVSARLVIYLIEDLYKFTGKKLYIYGLLDDFGHFTTYSFQPRTESRYVKFNMNIRSSGPMQIDVTDIVRKWRNGNLINKGILLRGDERRPSLITLGSAHNMNYNLIPKLKLQYTIPEPPSILGNIEIKTFTWYLSFSGSAVTPDIDVSAIIEGTFFIKNLGPNQVKANIEVSYDGSNWSKDTERVIPPGTTAAMAPQYYGKFYRVRFTSAGSTAVDIKFIYQVYR</sequence>
<evidence type="ECO:0000313" key="7">
    <source>
        <dbReference type="Proteomes" id="UP000295325"/>
    </source>
</evidence>
<accession>A0A4R7KT28</accession>
<dbReference type="InterPro" id="IPR045965">
    <property type="entry name" value="DUF6385"/>
</dbReference>
<protein>
    <recommendedName>
        <fullName evidence="8">F5/8 type C domain-containing protein</fullName>
    </recommendedName>
</protein>
<reference evidence="6 7" key="1">
    <citation type="submission" date="2019-03" db="EMBL/GenBank/DDBJ databases">
        <title>Genomic Encyclopedia of Type Strains, Phase IV (KMG-IV): sequencing the most valuable type-strain genomes for metagenomic binning, comparative biology and taxonomic classification.</title>
        <authorList>
            <person name="Goeker M."/>
        </authorList>
    </citation>
    <scope>NUCLEOTIDE SEQUENCE [LARGE SCALE GENOMIC DNA]</scope>
    <source>
        <strain evidence="6 7">DSM 24455</strain>
    </source>
</reference>
<keyword evidence="2" id="KW-0964">Secreted</keyword>
<evidence type="ECO:0000313" key="6">
    <source>
        <dbReference type="EMBL" id="TDT61018.1"/>
    </source>
</evidence>
<evidence type="ECO:0000259" key="4">
    <source>
        <dbReference type="Pfam" id="PF19912"/>
    </source>
</evidence>
<dbReference type="Pfam" id="PF24517">
    <property type="entry name" value="CBM96"/>
    <property type="match status" value="1"/>
</dbReference>
<name>A0A4R7KT28_9CLOT</name>
<dbReference type="EMBL" id="SOAZ01000009">
    <property type="protein sequence ID" value="TDT61018.1"/>
    <property type="molecule type" value="Genomic_DNA"/>
</dbReference>
<dbReference type="RefSeq" id="WP_133627987.1">
    <property type="nucleotide sequence ID" value="NZ_SOAZ01000009.1"/>
</dbReference>
<dbReference type="Pfam" id="PF19912">
    <property type="entry name" value="DUF6385"/>
    <property type="match status" value="1"/>
</dbReference>
<evidence type="ECO:0008006" key="8">
    <source>
        <dbReference type="Google" id="ProtNLM"/>
    </source>
</evidence>
<evidence type="ECO:0000256" key="3">
    <source>
        <dbReference type="ARBA" id="ARBA00022729"/>
    </source>
</evidence>
<feature type="domain" description="DUF6385" evidence="4">
    <location>
        <begin position="200"/>
        <end position="276"/>
    </location>
</feature>
<dbReference type="OrthoDB" id="1900168at2"/>
<dbReference type="Proteomes" id="UP000295325">
    <property type="component" value="Unassembled WGS sequence"/>
</dbReference>
<evidence type="ECO:0000256" key="2">
    <source>
        <dbReference type="ARBA" id="ARBA00022525"/>
    </source>
</evidence>
<feature type="domain" description="Carbohydrate-binding module family 96" evidence="5">
    <location>
        <begin position="14"/>
        <end position="156"/>
    </location>
</feature>
<gene>
    <name evidence="6" type="ORF">EDD71_10922</name>
</gene>
<dbReference type="AlphaFoldDB" id="A0A4R7KT28"/>
<keyword evidence="3" id="KW-0732">Signal</keyword>
<proteinExistence type="predicted"/>
<dbReference type="InterPro" id="IPR055372">
    <property type="entry name" value="CBM96"/>
</dbReference>
<evidence type="ECO:0000259" key="5">
    <source>
        <dbReference type="Pfam" id="PF24517"/>
    </source>
</evidence>
<comment type="caution">
    <text evidence="6">The sequence shown here is derived from an EMBL/GenBank/DDBJ whole genome shotgun (WGS) entry which is preliminary data.</text>
</comment>
<dbReference type="NCBIfam" id="NF033679">
    <property type="entry name" value="DNRLRE_dom"/>
    <property type="match status" value="1"/>
</dbReference>
<dbReference type="GO" id="GO:0005576">
    <property type="term" value="C:extracellular region"/>
    <property type="evidence" value="ECO:0007669"/>
    <property type="project" value="UniProtKB-SubCell"/>
</dbReference>
<evidence type="ECO:0000256" key="1">
    <source>
        <dbReference type="ARBA" id="ARBA00004613"/>
    </source>
</evidence>
<keyword evidence="7" id="KW-1185">Reference proteome</keyword>
<organism evidence="6 7">
    <name type="scientific">Fonticella tunisiensis</name>
    <dbReference type="NCBI Taxonomy" id="1096341"/>
    <lineage>
        <taxon>Bacteria</taxon>
        <taxon>Bacillati</taxon>
        <taxon>Bacillota</taxon>
        <taxon>Clostridia</taxon>
        <taxon>Eubacteriales</taxon>
        <taxon>Clostridiaceae</taxon>
        <taxon>Fonticella</taxon>
    </lineage>
</organism>